<protein>
    <submittedName>
        <fullName evidence="7">Endothelial differentiation-related factor 1 homolog</fullName>
    </submittedName>
</protein>
<dbReference type="SUPFAM" id="SSF47413">
    <property type="entry name" value="lambda repressor-like DNA-binding domains"/>
    <property type="match status" value="1"/>
</dbReference>
<gene>
    <name evidence="7" type="primary">LOC109482610</name>
</gene>
<dbReference type="Pfam" id="PF01381">
    <property type="entry name" value="HTH_3"/>
    <property type="match status" value="1"/>
</dbReference>
<keyword evidence="2" id="KW-0238">DNA-binding</keyword>
<evidence type="ECO:0000256" key="4">
    <source>
        <dbReference type="SAM" id="MobiDB-lite"/>
    </source>
</evidence>
<dbReference type="GO" id="GO:0005634">
    <property type="term" value="C:nucleus"/>
    <property type="evidence" value="ECO:0007669"/>
    <property type="project" value="TreeGrafter"/>
</dbReference>
<keyword evidence="6" id="KW-1185">Reference proteome</keyword>
<evidence type="ECO:0000256" key="3">
    <source>
        <dbReference type="ARBA" id="ARBA00023163"/>
    </source>
</evidence>
<evidence type="ECO:0000256" key="1">
    <source>
        <dbReference type="ARBA" id="ARBA00023015"/>
    </source>
</evidence>
<dbReference type="GeneID" id="109482610"/>
<dbReference type="AlphaFoldDB" id="A0A6P5A3U2"/>
<dbReference type="RefSeq" id="XP_019640969.1">
    <property type="nucleotide sequence ID" value="XM_019785410.1"/>
</dbReference>
<sequence>MAESDWDTVTYLRKKPPTAKQARSQQAVNAAMRRGEDIETTKKFSAAQNRQHSAAKDTAKLDRETEELHHDKVSLDLSRLIQQARQEKKMTQKDLATKINEKPQVVNEYESGKAIPNQQVIGKIERALGVKLRGKDRGQPLQPKGKKK</sequence>
<keyword evidence="1" id="KW-0805">Transcription regulation</keyword>
<organism evidence="6 7">
    <name type="scientific">Branchiostoma belcheri</name>
    <name type="common">Amphioxus</name>
    <dbReference type="NCBI Taxonomy" id="7741"/>
    <lineage>
        <taxon>Eukaryota</taxon>
        <taxon>Metazoa</taxon>
        <taxon>Chordata</taxon>
        <taxon>Cephalochordata</taxon>
        <taxon>Leptocardii</taxon>
        <taxon>Amphioxiformes</taxon>
        <taxon>Branchiostomatidae</taxon>
        <taxon>Branchiostoma</taxon>
    </lineage>
</organism>
<dbReference type="SMART" id="SM00530">
    <property type="entry name" value="HTH_XRE"/>
    <property type="match status" value="1"/>
</dbReference>
<proteinExistence type="predicted"/>
<dbReference type="InterPro" id="IPR010982">
    <property type="entry name" value="Lambda_DNA-bd_dom_sf"/>
</dbReference>
<dbReference type="Proteomes" id="UP000515135">
    <property type="component" value="Unplaced"/>
</dbReference>
<evidence type="ECO:0000259" key="5">
    <source>
        <dbReference type="PROSITE" id="PS50943"/>
    </source>
</evidence>
<dbReference type="GO" id="GO:0003677">
    <property type="term" value="F:DNA binding"/>
    <property type="evidence" value="ECO:0007669"/>
    <property type="project" value="UniProtKB-KW"/>
</dbReference>
<dbReference type="Pfam" id="PF08523">
    <property type="entry name" value="MBF1"/>
    <property type="match status" value="1"/>
</dbReference>
<dbReference type="CDD" id="cd00093">
    <property type="entry name" value="HTH_XRE"/>
    <property type="match status" value="1"/>
</dbReference>
<dbReference type="InterPro" id="IPR001387">
    <property type="entry name" value="Cro/C1-type_HTH"/>
</dbReference>
<keyword evidence="3" id="KW-0804">Transcription</keyword>
<dbReference type="PANTHER" id="PTHR10245:SF15">
    <property type="entry name" value="ENDOTHELIAL DIFFERENTIATION-RELATED FACTOR 1"/>
    <property type="match status" value="1"/>
</dbReference>
<feature type="region of interest" description="Disordered" evidence="4">
    <location>
        <begin position="45"/>
        <end position="70"/>
    </location>
</feature>
<dbReference type="InterPro" id="IPR013729">
    <property type="entry name" value="MBF1_N"/>
</dbReference>
<feature type="compositionally biased region" description="Basic and acidic residues" evidence="4">
    <location>
        <begin position="54"/>
        <end position="70"/>
    </location>
</feature>
<dbReference type="KEGG" id="bbel:109482610"/>
<evidence type="ECO:0000256" key="2">
    <source>
        <dbReference type="ARBA" id="ARBA00023125"/>
    </source>
</evidence>
<accession>A0A6P5A3U2</accession>
<evidence type="ECO:0000313" key="7">
    <source>
        <dbReference type="RefSeq" id="XP_019640969.1"/>
    </source>
</evidence>
<reference evidence="7" key="1">
    <citation type="submission" date="2025-08" db="UniProtKB">
        <authorList>
            <consortium name="RefSeq"/>
        </authorList>
    </citation>
    <scope>IDENTIFICATION</scope>
    <source>
        <tissue evidence="7">Gonad</tissue>
    </source>
</reference>
<name>A0A6P5A3U2_BRABE</name>
<dbReference type="FunFam" id="1.10.260.40:FF:000015">
    <property type="entry name" value="Endothelial differentiation-related factor 1"/>
    <property type="match status" value="1"/>
</dbReference>
<dbReference type="OrthoDB" id="10253401at2759"/>
<feature type="domain" description="HTH cro/C1-type" evidence="5">
    <location>
        <begin position="81"/>
        <end position="135"/>
    </location>
</feature>
<dbReference type="Gene3D" id="1.10.260.40">
    <property type="entry name" value="lambda repressor-like DNA-binding domains"/>
    <property type="match status" value="1"/>
</dbReference>
<dbReference type="PANTHER" id="PTHR10245">
    <property type="entry name" value="ENDOTHELIAL DIFFERENTIATION-RELATED FACTOR 1 MULTIPROTEIN BRIDGING FACTOR 1"/>
    <property type="match status" value="1"/>
</dbReference>
<evidence type="ECO:0000313" key="6">
    <source>
        <dbReference type="Proteomes" id="UP000515135"/>
    </source>
</evidence>
<dbReference type="PROSITE" id="PS50943">
    <property type="entry name" value="HTH_CROC1"/>
    <property type="match status" value="1"/>
</dbReference>
<feature type="region of interest" description="Disordered" evidence="4">
    <location>
        <begin position="1"/>
        <end position="27"/>
    </location>
</feature>